<proteinExistence type="predicted"/>
<dbReference type="Proteomes" id="UP001470230">
    <property type="component" value="Unassembled WGS sequence"/>
</dbReference>
<feature type="domain" description="Initiator binding" evidence="2">
    <location>
        <begin position="45"/>
        <end position="93"/>
    </location>
</feature>
<reference evidence="3 4" key="1">
    <citation type="submission" date="2024-04" db="EMBL/GenBank/DDBJ databases">
        <title>Tritrichomonas musculus Genome.</title>
        <authorList>
            <person name="Alves-Ferreira E."/>
            <person name="Grigg M."/>
            <person name="Lorenzi H."/>
            <person name="Galac M."/>
        </authorList>
    </citation>
    <scope>NUCLEOTIDE SEQUENCE [LARGE SCALE GENOMIC DNA]</scope>
    <source>
        <strain evidence="3 4">EAF2021</strain>
    </source>
</reference>
<keyword evidence="4" id="KW-1185">Reference proteome</keyword>
<dbReference type="InterPro" id="IPR018845">
    <property type="entry name" value="Initiator-bd"/>
</dbReference>
<protein>
    <recommendedName>
        <fullName evidence="2">Initiator binding domain-containing protein</fullName>
    </recommendedName>
</protein>
<dbReference type="EMBL" id="JAPFFF010000008">
    <property type="protein sequence ID" value="KAK8883769.1"/>
    <property type="molecule type" value="Genomic_DNA"/>
</dbReference>
<gene>
    <name evidence="3" type="ORF">M9Y10_042868</name>
</gene>
<dbReference type="Pfam" id="PF10416">
    <property type="entry name" value="IBD"/>
    <property type="match status" value="2"/>
</dbReference>
<evidence type="ECO:0000256" key="1">
    <source>
        <dbReference type="SAM" id="Coils"/>
    </source>
</evidence>
<name>A0ABR2JY22_9EUKA</name>
<comment type="caution">
    <text evidence="3">The sequence shown here is derived from an EMBL/GenBank/DDBJ whole genome shotgun (WGS) entry which is preliminary data.</text>
</comment>
<organism evidence="3 4">
    <name type="scientific">Tritrichomonas musculus</name>
    <dbReference type="NCBI Taxonomy" id="1915356"/>
    <lineage>
        <taxon>Eukaryota</taxon>
        <taxon>Metamonada</taxon>
        <taxon>Parabasalia</taxon>
        <taxon>Tritrichomonadida</taxon>
        <taxon>Tritrichomonadidae</taxon>
        <taxon>Tritrichomonas</taxon>
    </lineage>
</organism>
<sequence length="343" mass="41641">MDVRIEDEPEFFPILSDEDKELYKELRNKLKMKGWFKLSNDPFPLIQEYCDHEEKDKWKRCLVCGICWNLDYIAVNYQALSFLLSINISSTKVSIIRLCMRLKYVMSPDFDFTFPNEFAKFKKKKNWVVWKKDIKIYKTRDKEEIKKEYKEWKIQYKENMKALFSTFYDLLSDEDKELYEQLKEKLKNISNLYLVSDIFKDIREYCEHNINDKWKRYLICGVCWKGNYIAIQLHFLSFLFSKEPSTLSRLFRKINMPFVLKNEKRVSFIFEKIPLLKESKYTSLIRSWSLRKFSDKNEEEEEEDEMEPFTICEDFKIQRNEARLSRSLLIGGPPIFLIQFTDE</sequence>
<feature type="domain" description="Initiator binding" evidence="2">
    <location>
        <begin position="174"/>
        <end position="294"/>
    </location>
</feature>
<feature type="coiled-coil region" evidence="1">
    <location>
        <begin position="142"/>
        <end position="192"/>
    </location>
</feature>
<keyword evidence="1" id="KW-0175">Coiled coil</keyword>
<evidence type="ECO:0000259" key="2">
    <source>
        <dbReference type="Pfam" id="PF10416"/>
    </source>
</evidence>
<accession>A0ABR2JY22</accession>
<evidence type="ECO:0000313" key="4">
    <source>
        <dbReference type="Proteomes" id="UP001470230"/>
    </source>
</evidence>
<evidence type="ECO:0000313" key="3">
    <source>
        <dbReference type="EMBL" id="KAK8883769.1"/>
    </source>
</evidence>